<feature type="transmembrane region" description="Helical" evidence="1">
    <location>
        <begin position="32"/>
        <end position="50"/>
    </location>
</feature>
<keyword evidence="1" id="KW-1133">Transmembrane helix</keyword>
<comment type="caution">
    <text evidence="2">The sequence shown here is derived from an EMBL/GenBank/DDBJ whole genome shotgun (WGS) entry which is preliminary data.</text>
</comment>
<keyword evidence="1" id="KW-0812">Transmembrane</keyword>
<keyword evidence="1" id="KW-0472">Membrane</keyword>
<dbReference type="EMBL" id="JBHSNP010000011">
    <property type="protein sequence ID" value="MFC5603467.1"/>
    <property type="molecule type" value="Genomic_DNA"/>
</dbReference>
<proteinExistence type="predicted"/>
<accession>A0ABW0TXL3</accession>
<dbReference type="RefSeq" id="WP_381443968.1">
    <property type="nucleotide sequence ID" value="NZ_JBHSNP010000011.1"/>
</dbReference>
<organism evidence="2 3">
    <name type="scientific">Sporosarcina koreensis</name>
    <dbReference type="NCBI Taxonomy" id="334735"/>
    <lineage>
        <taxon>Bacteria</taxon>
        <taxon>Bacillati</taxon>
        <taxon>Bacillota</taxon>
        <taxon>Bacilli</taxon>
        <taxon>Bacillales</taxon>
        <taxon>Caryophanaceae</taxon>
        <taxon>Sporosarcina</taxon>
    </lineage>
</organism>
<protein>
    <submittedName>
        <fullName evidence="2">Uncharacterized protein</fullName>
    </submittedName>
</protein>
<evidence type="ECO:0000313" key="3">
    <source>
        <dbReference type="Proteomes" id="UP001596071"/>
    </source>
</evidence>
<sequence length="59" mass="6569">MLRIIVMAWLAGSVVSISAISFLKGFDMEGALIGLISLIFLFGITSFFYIEYKKQMISS</sequence>
<keyword evidence="3" id="KW-1185">Reference proteome</keyword>
<evidence type="ECO:0000313" key="2">
    <source>
        <dbReference type="EMBL" id="MFC5603467.1"/>
    </source>
</evidence>
<gene>
    <name evidence="2" type="ORF">ACFPTP_09540</name>
</gene>
<evidence type="ECO:0000256" key="1">
    <source>
        <dbReference type="SAM" id="Phobius"/>
    </source>
</evidence>
<reference evidence="3" key="1">
    <citation type="journal article" date="2019" name="Int. J. Syst. Evol. Microbiol.">
        <title>The Global Catalogue of Microorganisms (GCM) 10K type strain sequencing project: providing services to taxonomists for standard genome sequencing and annotation.</title>
        <authorList>
            <consortium name="The Broad Institute Genomics Platform"/>
            <consortium name="The Broad Institute Genome Sequencing Center for Infectious Disease"/>
            <person name="Wu L."/>
            <person name="Ma J."/>
        </authorList>
    </citation>
    <scope>NUCLEOTIDE SEQUENCE [LARGE SCALE GENOMIC DNA]</scope>
    <source>
        <strain evidence="3">KACC 11299</strain>
    </source>
</reference>
<name>A0ABW0TXL3_9BACL</name>
<dbReference type="Proteomes" id="UP001596071">
    <property type="component" value="Unassembled WGS sequence"/>
</dbReference>